<name>A0A0D3L254_EMIH1</name>
<dbReference type="KEGG" id="ehx:EMIHUDRAFT_194798"/>
<reference evidence="2" key="2">
    <citation type="submission" date="2024-10" db="UniProtKB">
        <authorList>
            <consortium name="EnsemblProtists"/>
        </authorList>
    </citation>
    <scope>IDENTIFICATION</scope>
</reference>
<accession>A0A0D3L254</accession>
<reference evidence="3" key="1">
    <citation type="journal article" date="2013" name="Nature">
        <title>Pan genome of the phytoplankton Emiliania underpins its global distribution.</title>
        <authorList>
            <person name="Read B.A."/>
            <person name="Kegel J."/>
            <person name="Klute M.J."/>
            <person name="Kuo A."/>
            <person name="Lefebvre S.C."/>
            <person name="Maumus F."/>
            <person name="Mayer C."/>
            <person name="Miller J."/>
            <person name="Monier A."/>
            <person name="Salamov A."/>
            <person name="Young J."/>
            <person name="Aguilar M."/>
            <person name="Claverie J.M."/>
            <person name="Frickenhaus S."/>
            <person name="Gonzalez K."/>
            <person name="Herman E.K."/>
            <person name="Lin Y.C."/>
            <person name="Napier J."/>
            <person name="Ogata H."/>
            <person name="Sarno A.F."/>
            <person name="Shmutz J."/>
            <person name="Schroeder D."/>
            <person name="de Vargas C."/>
            <person name="Verret F."/>
            <person name="von Dassow P."/>
            <person name="Valentin K."/>
            <person name="Van de Peer Y."/>
            <person name="Wheeler G."/>
            <person name="Dacks J.B."/>
            <person name="Delwiche C.F."/>
            <person name="Dyhrman S.T."/>
            <person name="Glockner G."/>
            <person name="John U."/>
            <person name="Richards T."/>
            <person name="Worden A.Z."/>
            <person name="Zhang X."/>
            <person name="Grigoriev I.V."/>
            <person name="Allen A.E."/>
            <person name="Bidle K."/>
            <person name="Borodovsky M."/>
            <person name="Bowler C."/>
            <person name="Brownlee C."/>
            <person name="Cock J.M."/>
            <person name="Elias M."/>
            <person name="Gladyshev V.N."/>
            <person name="Groth M."/>
            <person name="Guda C."/>
            <person name="Hadaegh A."/>
            <person name="Iglesias-Rodriguez M.D."/>
            <person name="Jenkins J."/>
            <person name="Jones B.M."/>
            <person name="Lawson T."/>
            <person name="Leese F."/>
            <person name="Lindquist E."/>
            <person name="Lobanov A."/>
            <person name="Lomsadze A."/>
            <person name="Malik S.B."/>
            <person name="Marsh M.E."/>
            <person name="Mackinder L."/>
            <person name="Mock T."/>
            <person name="Mueller-Roeber B."/>
            <person name="Pagarete A."/>
            <person name="Parker M."/>
            <person name="Probert I."/>
            <person name="Quesneville H."/>
            <person name="Raines C."/>
            <person name="Rensing S.A."/>
            <person name="Riano-Pachon D.M."/>
            <person name="Richier S."/>
            <person name="Rokitta S."/>
            <person name="Shiraiwa Y."/>
            <person name="Soanes D.M."/>
            <person name="van der Giezen M."/>
            <person name="Wahlund T.M."/>
            <person name="Williams B."/>
            <person name="Wilson W."/>
            <person name="Wolfe G."/>
            <person name="Wurch L.L."/>
        </authorList>
    </citation>
    <scope>NUCLEOTIDE SEQUENCE</scope>
</reference>
<keyword evidence="1" id="KW-0732">Signal</keyword>
<keyword evidence="3" id="KW-1185">Reference proteome</keyword>
<evidence type="ECO:0000256" key="1">
    <source>
        <dbReference type="SAM" id="SignalP"/>
    </source>
</evidence>
<dbReference type="GeneID" id="17287359"/>
<dbReference type="HOGENOM" id="CLU_732435_0_0_1"/>
<dbReference type="Proteomes" id="UP000013827">
    <property type="component" value="Unassembled WGS sequence"/>
</dbReference>
<feature type="signal peptide" evidence="1">
    <location>
        <begin position="1"/>
        <end position="15"/>
    </location>
</feature>
<sequence length="378" mass="39245">MHMLAIVALATPAESMRVAAFTPSASSAAVGATTPTVKLLGVQPLTMTFTHAVIALGSDWGPGQLPESLNPFLLSPPVAGSVRWVTTSIARFDPDERWPTDLHLSVGVKPGLTSYEGLRTRAWSCTFRTPSTGAPLGVGAVHRLLLPAGTRYHSSCGPLGSAVEARFSGLLPFSIPFRQTEPPADEWRAMRPSARRQRLLLRHGLAASVAIDALAAQMSLRLNSTGAALPLMLSRPGAAPPLLGRRAGCGAVALLEADLLPDTRYTLSVSGSGRHSYTTFDTAAADAGLTLPDGQGRPLRFASGAGGLDPPDNWPAVVQGGPACLDGKKKSAAVDALLAGGTALSSFPFPGSGEAEARTAPLGGALRRGTRQLPTRLF</sequence>
<evidence type="ECO:0000313" key="3">
    <source>
        <dbReference type="Proteomes" id="UP000013827"/>
    </source>
</evidence>
<dbReference type="EnsemblProtists" id="EOD42089">
    <property type="protein sequence ID" value="EOD42089"/>
    <property type="gene ID" value="EMIHUDRAFT_194798"/>
</dbReference>
<dbReference type="RefSeq" id="XP_005794518.1">
    <property type="nucleotide sequence ID" value="XM_005794461.1"/>
</dbReference>
<dbReference type="PaxDb" id="2903-EOD42089"/>
<organism evidence="2 3">
    <name type="scientific">Emiliania huxleyi (strain CCMP1516)</name>
    <dbReference type="NCBI Taxonomy" id="280463"/>
    <lineage>
        <taxon>Eukaryota</taxon>
        <taxon>Haptista</taxon>
        <taxon>Haptophyta</taxon>
        <taxon>Prymnesiophyceae</taxon>
        <taxon>Isochrysidales</taxon>
        <taxon>Noelaerhabdaceae</taxon>
        <taxon>Emiliania</taxon>
    </lineage>
</organism>
<protein>
    <submittedName>
        <fullName evidence="2">Uncharacterized protein</fullName>
    </submittedName>
</protein>
<proteinExistence type="predicted"/>
<dbReference type="Gene3D" id="2.60.40.3710">
    <property type="match status" value="1"/>
</dbReference>
<dbReference type="AlphaFoldDB" id="A0A0D3L254"/>
<evidence type="ECO:0000313" key="2">
    <source>
        <dbReference type="EnsemblProtists" id="EOD42089"/>
    </source>
</evidence>
<feature type="chain" id="PRO_5044292008" evidence="1">
    <location>
        <begin position="16"/>
        <end position="378"/>
    </location>
</feature>